<dbReference type="OrthoDB" id="5314997at2759"/>
<proteinExistence type="predicted"/>
<name>A0A2V1ED46_9PLEO</name>
<dbReference type="EMBL" id="KZ805303">
    <property type="protein sequence ID" value="PVI07604.1"/>
    <property type="molecule type" value="Genomic_DNA"/>
</dbReference>
<evidence type="ECO:0000313" key="2">
    <source>
        <dbReference type="Proteomes" id="UP000244855"/>
    </source>
</evidence>
<keyword evidence="2" id="KW-1185">Reference proteome</keyword>
<reference evidence="1 2" key="1">
    <citation type="journal article" date="2018" name="Sci. Rep.">
        <title>Comparative genomics provides insights into the lifestyle and reveals functional heterogeneity of dark septate endophytic fungi.</title>
        <authorList>
            <person name="Knapp D.G."/>
            <person name="Nemeth J.B."/>
            <person name="Barry K."/>
            <person name="Hainaut M."/>
            <person name="Henrissat B."/>
            <person name="Johnson J."/>
            <person name="Kuo A."/>
            <person name="Lim J.H.P."/>
            <person name="Lipzen A."/>
            <person name="Nolan M."/>
            <person name="Ohm R.A."/>
            <person name="Tamas L."/>
            <person name="Grigoriev I.V."/>
            <person name="Spatafora J.W."/>
            <person name="Nagy L.G."/>
            <person name="Kovacs G.M."/>
        </authorList>
    </citation>
    <scope>NUCLEOTIDE SEQUENCE [LARGE SCALE GENOMIC DNA]</scope>
    <source>
        <strain evidence="1 2">DSE2036</strain>
    </source>
</reference>
<feature type="non-terminal residue" evidence="1">
    <location>
        <position position="256"/>
    </location>
</feature>
<protein>
    <submittedName>
        <fullName evidence="1">Uncharacterized protein</fullName>
    </submittedName>
</protein>
<dbReference type="AlphaFoldDB" id="A0A2V1ED46"/>
<dbReference type="Proteomes" id="UP000244855">
    <property type="component" value="Unassembled WGS sequence"/>
</dbReference>
<evidence type="ECO:0000313" key="1">
    <source>
        <dbReference type="EMBL" id="PVI07604.1"/>
    </source>
</evidence>
<accession>A0A2V1ED46</accession>
<gene>
    <name evidence="1" type="ORF">DM02DRAFT_723374</name>
</gene>
<sequence>MIFCFQPPIYTPASTHKLYYTEHLVNMPTKPVAQMRPVAQLRPVSGEKTFNFMGLPKEIRLMVYERIPIVTTHHNVPSIPLGKFPGKFSLVTTTAPVAILATCRQIRDEADAIIDRRARRVKTLTMPQGRLPRFTFQGGDLANVTTFLSRMDEITDKLHTRFPHSIPKNPIIYINPAIEKALYKIPLPGDREDGYQSLVPVDCASAFRGEKLTHMGLYLRWVCPGRLLCNEFWERGVKSVGCHADFSRRYLRIQVY</sequence>
<organism evidence="1 2">
    <name type="scientific">Periconia macrospinosa</name>
    <dbReference type="NCBI Taxonomy" id="97972"/>
    <lineage>
        <taxon>Eukaryota</taxon>
        <taxon>Fungi</taxon>
        <taxon>Dikarya</taxon>
        <taxon>Ascomycota</taxon>
        <taxon>Pezizomycotina</taxon>
        <taxon>Dothideomycetes</taxon>
        <taxon>Pleosporomycetidae</taxon>
        <taxon>Pleosporales</taxon>
        <taxon>Massarineae</taxon>
        <taxon>Periconiaceae</taxon>
        <taxon>Periconia</taxon>
    </lineage>
</organism>